<sequence length="421" mass="47005">MAPQMQILSEELIQPSSPTPQTLKTHKLSHLDQVLLTCHIPIILFYPNQLDSNLDRAQRSENLKRSLSTVLTQFYPLAGRININSSVDCNDSGVPFLEARVHSQLSEAIKNVAIDELNQYLPFQPYPGGEESGLKKDIPLAVKISCFECGGTAIGVCISHKIADALSLATFLNSWTATCQEETDIVQPNFDLGSHHFPPMESIPAPEFLPDENIVMKRFVFDKEKLEALKAQLASSATEVKNSSRVQIVIAVIWKQFIDVTRAKFDTKNKLVAAQAVNLRSRMNPPFPQSAMGNIATMAYAVAEEDKDFSDLVGPLKTSLAKIDDEHVKELQKGVTYLDYEAEPQELFSFSSWCRLGFYDLDFGWGKPVSVCTTTVPMKNLVYLMDTRNEDGMEAWISMAEDEMSMLSSDFLSLLDTDFSN</sequence>
<keyword evidence="2" id="KW-1185">Reference proteome</keyword>
<proteinExistence type="predicted"/>
<dbReference type="EMBL" id="CM044703">
    <property type="protein sequence ID" value="KAI5671482.1"/>
    <property type="molecule type" value="Genomic_DNA"/>
</dbReference>
<evidence type="ECO:0000313" key="2">
    <source>
        <dbReference type="Proteomes" id="UP001060085"/>
    </source>
</evidence>
<protein>
    <submittedName>
        <fullName evidence="1">Uncharacterized protein</fullName>
    </submittedName>
</protein>
<organism evidence="1 2">
    <name type="scientific">Catharanthus roseus</name>
    <name type="common">Madagascar periwinkle</name>
    <name type="synonym">Vinca rosea</name>
    <dbReference type="NCBI Taxonomy" id="4058"/>
    <lineage>
        <taxon>Eukaryota</taxon>
        <taxon>Viridiplantae</taxon>
        <taxon>Streptophyta</taxon>
        <taxon>Embryophyta</taxon>
        <taxon>Tracheophyta</taxon>
        <taxon>Spermatophyta</taxon>
        <taxon>Magnoliopsida</taxon>
        <taxon>eudicotyledons</taxon>
        <taxon>Gunneridae</taxon>
        <taxon>Pentapetalae</taxon>
        <taxon>asterids</taxon>
        <taxon>lamiids</taxon>
        <taxon>Gentianales</taxon>
        <taxon>Apocynaceae</taxon>
        <taxon>Rauvolfioideae</taxon>
        <taxon>Vinceae</taxon>
        <taxon>Catharanthinae</taxon>
        <taxon>Catharanthus</taxon>
    </lineage>
</organism>
<comment type="caution">
    <text evidence="1">The sequence shown here is derived from an EMBL/GenBank/DDBJ whole genome shotgun (WGS) entry which is preliminary data.</text>
</comment>
<accession>A0ACC0BFR8</accession>
<dbReference type="Proteomes" id="UP001060085">
    <property type="component" value="Linkage Group LG03"/>
</dbReference>
<reference evidence="2" key="1">
    <citation type="journal article" date="2023" name="Nat. Plants">
        <title>Single-cell RNA sequencing provides a high-resolution roadmap for understanding the multicellular compartmentation of specialized metabolism.</title>
        <authorList>
            <person name="Sun S."/>
            <person name="Shen X."/>
            <person name="Li Y."/>
            <person name="Li Y."/>
            <person name="Wang S."/>
            <person name="Li R."/>
            <person name="Zhang H."/>
            <person name="Shen G."/>
            <person name="Guo B."/>
            <person name="Wei J."/>
            <person name="Xu J."/>
            <person name="St-Pierre B."/>
            <person name="Chen S."/>
            <person name="Sun C."/>
        </authorList>
    </citation>
    <scope>NUCLEOTIDE SEQUENCE [LARGE SCALE GENOMIC DNA]</scope>
</reference>
<evidence type="ECO:0000313" key="1">
    <source>
        <dbReference type="EMBL" id="KAI5671482.1"/>
    </source>
</evidence>
<name>A0ACC0BFR8_CATRO</name>
<gene>
    <name evidence="1" type="ORF">M9H77_11846</name>
</gene>